<dbReference type="PANTHER" id="PTHR30031">
    <property type="entry name" value="PHOSPHOENOLPYRUVATE CARBOXYKINASE ATP"/>
    <property type="match status" value="1"/>
</dbReference>
<comment type="subcellular location">
    <subcellularLocation>
        <location evidence="10">Cytoplasm</location>
    </subcellularLocation>
</comment>
<feature type="binding site" evidence="10">
    <location>
        <position position="185"/>
    </location>
    <ligand>
        <name>substrate</name>
    </ligand>
</feature>
<feature type="binding site" evidence="10">
    <location>
        <position position="185"/>
    </location>
    <ligand>
        <name>ATP</name>
        <dbReference type="ChEBI" id="CHEBI:30616"/>
    </ligand>
</feature>
<dbReference type="Gene3D" id="3.90.228.20">
    <property type="match status" value="1"/>
</dbReference>
<dbReference type="InterPro" id="IPR008210">
    <property type="entry name" value="PEP_carboxykinase_N"/>
</dbReference>
<dbReference type="NCBIfam" id="TIGR00224">
    <property type="entry name" value="pckA"/>
    <property type="match status" value="1"/>
</dbReference>
<evidence type="ECO:0000256" key="1">
    <source>
        <dbReference type="ARBA" id="ARBA00004742"/>
    </source>
</evidence>
<evidence type="ECO:0000256" key="6">
    <source>
        <dbReference type="ARBA" id="ARBA00022793"/>
    </source>
</evidence>
<keyword evidence="6 10" id="KW-0210">Decarboxylase</keyword>
<feature type="binding site" evidence="10">
    <location>
        <begin position="220"/>
        <end position="228"/>
    </location>
    <ligand>
        <name>ATP</name>
        <dbReference type="ChEBI" id="CHEBI:30616"/>
    </ligand>
</feature>
<dbReference type="PIRSF" id="PIRSF006294">
    <property type="entry name" value="PEP_crbxkin"/>
    <property type="match status" value="1"/>
</dbReference>
<feature type="binding site" evidence="10">
    <location>
        <position position="185"/>
    </location>
    <ligand>
        <name>Mn(2+)</name>
        <dbReference type="ChEBI" id="CHEBI:29035"/>
    </ligand>
</feature>
<comment type="similarity">
    <text evidence="2 10">Belongs to the phosphoenolpyruvate carboxykinase (ATP) family.</text>
</comment>
<evidence type="ECO:0000256" key="7">
    <source>
        <dbReference type="ARBA" id="ARBA00022840"/>
    </source>
</evidence>
<feature type="binding site" evidence="10">
    <location>
        <position position="305"/>
    </location>
    <ligand>
        <name>substrate</name>
    </ligand>
</feature>
<comment type="pathway">
    <text evidence="1 10">Carbohydrate biosynthesis; gluconeogenesis.</text>
</comment>
<dbReference type="InterPro" id="IPR001272">
    <property type="entry name" value="PEP_carboxykinase_ATP"/>
</dbReference>
<dbReference type="Gene3D" id="2.170.8.10">
    <property type="entry name" value="Phosphoenolpyruvate Carboxykinase, domain 2"/>
    <property type="match status" value="1"/>
</dbReference>
<keyword evidence="10" id="KW-0464">Manganese</keyword>
<evidence type="ECO:0000256" key="2">
    <source>
        <dbReference type="ARBA" id="ARBA00006052"/>
    </source>
</evidence>
<evidence type="ECO:0000256" key="4">
    <source>
        <dbReference type="ARBA" id="ARBA00022432"/>
    </source>
</evidence>
<keyword evidence="4 10" id="KW-0312">Gluconeogenesis</keyword>
<evidence type="ECO:0000313" key="12">
    <source>
        <dbReference type="Proteomes" id="UP001501757"/>
    </source>
</evidence>
<dbReference type="RefSeq" id="WP_343844932.1">
    <property type="nucleotide sequence ID" value="NZ_BAAAEI010000012.1"/>
</dbReference>
<comment type="subunit">
    <text evidence="10">Monomer.</text>
</comment>
<evidence type="ECO:0000256" key="3">
    <source>
        <dbReference type="ARBA" id="ARBA00012363"/>
    </source>
</evidence>
<evidence type="ECO:0000256" key="10">
    <source>
        <dbReference type="HAMAP-Rule" id="MF_00453"/>
    </source>
</evidence>
<feature type="binding site" evidence="10">
    <location>
        <position position="241"/>
    </location>
    <ligand>
        <name>Mn(2+)</name>
        <dbReference type="ChEBI" id="CHEBI:29035"/>
    </ligand>
</feature>
<keyword evidence="10" id="KW-0479">Metal-binding</keyword>
<feature type="binding site" evidence="10">
    <location>
        <position position="45"/>
    </location>
    <ligand>
        <name>substrate</name>
    </ligand>
</feature>
<feature type="binding site" evidence="10">
    <location>
        <position position="431"/>
    </location>
    <ligand>
        <name>ATP</name>
        <dbReference type="ChEBI" id="CHEBI:30616"/>
    </ligand>
</feature>
<evidence type="ECO:0000256" key="9">
    <source>
        <dbReference type="ARBA" id="ARBA00047371"/>
    </source>
</evidence>
<dbReference type="PANTHER" id="PTHR30031:SF0">
    <property type="entry name" value="PHOSPHOENOLPYRUVATE CARBOXYKINASE (ATP)"/>
    <property type="match status" value="1"/>
</dbReference>
<comment type="catalytic activity">
    <reaction evidence="9 10">
        <text>oxaloacetate + ATP = phosphoenolpyruvate + ADP + CO2</text>
        <dbReference type="Rhea" id="RHEA:18617"/>
        <dbReference type="ChEBI" id="CHEBI:16452"/>
        <dbReference type="ChEBI" id="CHEBI:16526"/>
        <dbReference type="ChEBI" id="CHEBI:30616"/>
        <dbReference type="ChEBI" id="CHEBI:58702"/>
        <dbReference type="ChEBI" id="CHEBI:456216"/>
        <dbReference type="EC" id="4.1.1.49"/>
    </reaction>
</comment>
<feature type="binding site" evidence="10">
    <location>
        <position position="204"/>
    </location>
    <ligand>
        <name>Mn(2+)</name>
        <dbReference type="ChEBI" id="CHEBI:29035"/>
    </ligand>
</feature>
<dbReference type="SUPFAM" id="SSF68923">
    <property type="entry name" value="PEP carboxykinase N-terminal domain"/>
    <property type="match status" value="1"/>
</dbReference>
<dbReference type="InterPro" id="IPR013035">
    <property type="entry name" value="PEP_carboxykinase_C"/>
</dbReference>
<sequence>MTSVPPNVLVDLTPAELIEQALARGEGKLAANGALVVETGARTGRSPKDRFIVREASTEQDIEWGAVNRPFDASQFDALWDRVEAYLLGKSHFMSHLEVGADPEHYLPLQVRTETAWHQLFARNLFIRPQNWNHAGKDAWQILNAPGFICQPERDGTNSDGVVIINFAKRRVLLAGMRYAGEMKKSMFSVQNFLLPGKDVLPMHCSANVGEQGDVTLFFGLSGTGKTTLSADPSRFLIGDDEHGWAPGSVFNIEGGCYAKCIDLSQQNEPVIWDAIRFGTVLENVVLDDKRKPDYQDCSLTQNSRAAYPLEHIEKREVANRAGEPRAVVFLTCDVSGVLPPVSILSEQAAAYHFLSGYTAKVGSTEIGSTAAIESTFSTCFGAPFFPRPAGVYAELLMKRVREFGAKVYLVNTGWTGGPYGEGKRFDIPTTRAVVDAIVNNKLDGVETQHIEQLNLDVPVAVHGVDSKLLNPRNTWADQAKYDEYASRLAAEFKQNFAKYAVSEEIRQAGPKA</sequence>
<organism evidence="11 12">
    <name type="scientific">Bowmanella denitrificans</name>
    <dbReference type="NCBI Taxonomy" id="366582"/>
    <lineage>
        <taxon>Bacteria</taxon>
        <taxon>Pseudomonadati</taxon>
        <taxon>Pseudomonadota</taxon>
        <taxon>Gammaproteobacteria</taxon>
        <taxon>Alteromonadales</taxon>
        <taxon>Alteromonadaceae</taxon>
        <taxon>Bowmanella</taxon>
    </lineage>
</organism>
<gene>
    <name evidence="10" type="primary">pckA</name>
    <name evidence="11" type="ORF">GCM10009092_22290</name>
</gene>
<dbReference type="SUPFAM" id="SSF53795">
    <property type="entry name" value="PEP carboxykinase-like"/>
    <property type="match status" value="1"/>
</dbReference>
<keyword evidence="8 10" id="KW-0456">Lyase</keyword>
<feature type="binding site" evidence="10">
    <location>
        <position position="204"/>
    </location>
    <ligand>
        <name>ATP</name>
        <dbReference type="ChEBI" id="CHEBI:30616"/>
    </ligand>
</feature>
<dbReference type="EC" id="4.1.1.49" evidence="3 10"/>
<feature type="binding site" evidence="10">
    <location>
        <position position="269"/>
    </location>
    <ligand>
        <name>ATP</name>
        <dbReference type="ChEBI" id="CHEBI:30616"/>
    </ligand>
</feature>
<dbReference type="InterPro" id="IPR015994">
    <property type="entry name" value="PEPCK_ATP_CS"/>
</dbReference>
<keyword evidence="5 10" id="KW-0547">Nucleotide-binding</keyword>
<evidence type="ECO:0000256" key="8">
    <source>
        <dbReference type="ARBA" id="ARBA00023239"/>
    </source>
</evidence>
<evidence type="ECO:0000313" key="11">
    <source>
        <dbReference type="EMBL" id="GAA0357617.1"/>
    </source>
</evidence>
<comment type="function">
    <text evidence="10">Involved in the gluconeogenesis. Catalyzes the conversion of oxaloacetate (OAA) to phosphoenolpyruvate (PEP) through direct phosphoryl transfer between the nucleoside triphosphate and OAA.</text>
</comment>
<comment type="cofactor">
    <cofactor evidence="10">
        <name>Mn(2+)</name>
        <dbReference type="ChEBI" id="CHEBI:29035"/>
    </cofactor>
    <text evidence="10">Binds 1 Mn(2+) ion per subunit.</text>
</comment>
<dbReference type="Proteomes" id="UP001501757">
    <property type="component" value="Unassembled WGS sequence"/>
</dbReference>
<keyword evidence="10" id="KW-0963">Cytoplasm</keyword>
<accession>A0ABN0X870</accession>
<comment type="caution">
    <text evidence="10">Lacks conserved residue(s) required for the propagation of feature annotation.</text>
</comment>
<feature type="binding site" evidence="10">
    <location>
        <position position="179"/>
    </location>
    <ligand>
        <name>substrate</name>
    </ligand>
</feature>
<dbReference type="Gene3D" id="3.40.449.10">
    <property type="entry name" value="Phosphoenolpyruvate Carboxykinase, domain 1"/>
    <property type="match status" value="1"/>
</dbReference>
<dbReference type="EMBL" id="BAAAEI010000012">
    <property type="protein sequence ID" value="GAA0357617.1"/>
    <property type="molecule type" value="Genomic_DNA"/>
</dbReference>
<dbReference type="NCBIfam" id="NF006823">
    <property type="entry name" value="PRK09344.1-5"/>
    <property type="match status" value="1"/>
</dbReference>
<dbReference type="NCBIfam" id="NF006820">
    <property type="entry name" value="PRK09344.1-2"/>
    <property type="match status" value="1"/>
</dbReference>
<dbReference type="HAMAP" id="MF_00453">
    <property type="entry name" value="PEPCK_ATP"/>
    <property type="match status" value="1"/>
</dbReference>
<proteinExistence type="inferred from homology"/>
<feature type="binding site" evidence="10">
    <location>
        <position position="305"/>
    </location>
    <ligand>
        <name>ATP</name>
        <dbReference type="ChEBI" id="CHEBI:30616"/>
    </ligand>
</feature>
<comment type="caution">
    <text evidence="11">The sequence shown here is derived from an EMBL/GenBank/DDBJ whole genome shotgun (WGS) entry which is preliminary data.</text>
</comment>
<keyword evidence="12" id="KW-1185">Reference proteome</keyword>
<dbReference type="PROSITE" id="PS00532">
    <property type="entry name" value="PEPCK_ATP"/>
    <property type="match status" value="1"/>
</dbReference>
<dbReference type="NCBIfam" id="NF006821">
    <property type="entry name" value="PRK09344.1-3"/>
    <property type="match status" value="1"/>
</dbReference>
<name>A0ABN0X870_9ALTE</name>
<reference evidence="11 12" key="1">
    <citation type="journal article" date="2019" name="Int. J. Syst. Evol. Microbiol.">
        <title>The Global Catalogue of Microorganisms (GCM) 10K type strain sequencing project: providing services to taxonomists for standard genome sequencing and annotation.</title>
        <authorList>
            <consortium name="The Broad Institute Genomics Platform"/>
            <consortium name="The Broad Institute Genome Sequencing Center for Infectious Disease"/>
            <person name="Wu L."/>
            <person name="Ma J."/>
        </authorList>
    </citation>
    <scope>NUCLEOTIDE SEQUENCE [LARGE SCALE GENOMIC DNA]</scope>
    <source>
        <strain evidence="11 12">JCM 13378</strain>
    </source>
</reference>
<dbReference type="Pfam" id="PF01293">
    <property type="entry name" value="PEPCK_ATP"/>
    <property type="match status" value="1"/>
</dbReference>
<protein>
    <recommendedName>
        <fullName evidence="3 10">Phosphoenolpyruvate carboxykinase (ATP)</fullName>
        <shortName evidence="10">PCK</shortName>
        <shortName evidence="10">PEP carboxykinase</shortName>
        <shortName evidence="10">PEPCK</shortName>
        <ecNumber evidence="3 10">4.1.1.49</ecNumber>
    </recommendedName>
</protein>
<dbReference type="CDD" id="cd00484">
    <property type="entry name" value="PEPCK_ATP"/>
    <property type="match status" value="1"/>
</dbReference>
<evidence type="ECO:0000256" key="5">
    <source>
        <dbReference type="ARBA" id="ARBA00022741"/>
    </source>
</evidence>
<keyword evidence="7 10" id="KW-0067">ATP-binding</keyword>